<gene>
    <name evidence="1" type="ORF">E2488_12950</name>
</gene>
<accession>A0A4Y8AQS0</accession>
<dbReference type="EMBL" id="SNQI01000004">
    <property type="protein sequence ID" value="TEW73091.1"/>
    <property type="molecule type" value="Genomic_DNA"/>
</dbReference>
<organism evidence="1 2">
    <name type="scientific">Gramella jeungdoensis</name>
    <dbReference type="NCBI Taxonomy" id="708091"/>
    <lineage>
        <taxon>Bacteria</taxon>
        <taxon>Pseudomonadati</taxon>
        <taxon>Bacteroidota</taxon>
        <taxon>Flavobacteriia</taxon>
        <taxon>Flavobacteriales</taxon>
        <taxon>Flavobacteriaceae</taxon>
        <taxon>Christiangramia</taxon>
    </lineage>
</organism>
<dbReference type="RefSeq" id="WP_134248794.1">
    <property type="nucleotide sequence ID" value="NZ_SNQI01000004.1"/>
</dbReference>
<evidence type="ECO:0000313" key="2">
    <source>
        <dbReference type="Proteomes" id="UP000298517"/>
    </source>
</evidence>
<evidence type="ECO:0008006" key="3">
    <source>
        <dbReference type="Google" id="ProtNLM"/>
    </source>
</evidence>
<dbReference type="Proteomes" id="UP000298517">
    <property type="component" value="Unassembled WGS sequence"/>
</dbReference>
<reference evidence="1 2" key="1">
    <citation type="journal article" date="2011" name="J. Microbiol.">
        <title>Gramella jeungdoensis sp. nov., isolated from a solar saltern in Korea.</title>
        <authorList>
            <person name="Joung Y."/>
            <person name="Kim H."/>
            <person name="Jang T."/>
            <person name="Ahn T.S."/>
            <person name="Joh K."/>
        </authorList>
    </citation>
    <scope>NUCLEOTIDE SEQUENCE [LARGE SCALE GENOMIC DNA]</scope>
    <source>
        <strain evidence="1 2">KCTC 23123</strain>
    </source>
</reference>
<dbReference type="Gene3D" id="3.10.20.310">
    <property type="entry name" value="membrane protein fhac"/>
    <property type="match status" value="1"/>
</dbReference>
<sequence length="539" mass="62264">MNIYSQSFELKIHSKNSIDRSIVNSITYKKYHLNKTSILKEIDSIAAIFSTKGFINNDYTLEENDSLIICVFSLNKRINAIRVYYSDLDLKPDLLKKISIRFNNHYFETSPTTIQDNLTTITKYYENLGFTFVKASLKDLKLKNNIIEATLNIETFTKRTIDTIIIRGYDKFPEKYLKHYLEIKESTVFNNNSLNKIQTQINNIPFVSQIKNPEVLFTKDSTALYLYLNKKNISQFEGIIGFSNSKNNSLTLNGYLNLNLTNIFDKGEQIDINWKNNGDKNTTLKINLNTSYILRSKFSLNGSFNIYKKDTIFNTLNTNIALIYNLNKNHIIKSIANLENSNTLGNENISGVESYTKRLYGISYLYQPKNYLSRNMISIELNYSIGTRKTLFNKSNQSKGVAFINYIWKLNSKNQIFIRNTTEILNTSQIFENELFLIGGIKSIRGFDDQSILTSNYNLTNLEYIFYTTKSNYLYTISDFGFIKNQINNTSNTLIGLGLGYNFKSKNSNVNISYAIGRTKNQPFKINSAKVHVTLSYYF</sequence>
<proteinExistence type="predicted"/>
<dbReference type="OrthoDB" id="9811416at2"/>
<keyword evidence="2" id="KW-1185">Reference proteome</keyword>
<name>A0A4Y8AQS0_9FLAO</name>
<dbReference type="AlphaFoldDB" id="A0A4Y8AQS0"/>
<dbReference type="Gene3D" id="2.40.160.50">
    <property type="entry name" value="membrane protein fhac: a member of the omp85/tpsb transporter family"/>
    <property type="match status" value="1"/>
</dbReference>
<comment type="caution">
    <text evidence="1">The sequence shown here is derived from an EMBL/GenBank/DDBJ whole genome shotgun (WGS) entry which is preliminary data.</text>
</comment>
<evidence type="ECO:0000313" key="1">
    <source>
        <dbReference type="EMBL" id="TEW73091.1"/>
    </source>
</evidence>
<protein>
    <recommendedName>
        <fullName evidence="3">Haemolysin activator HlyB C-terminal domain-containing protein</fullName>
    </recommendedName>
</protein>